<dbReference type="AlphaFoldDB" id="K0T434"/>
<evidence type="ECO:0000313" key="3">
    <source>
        <dbReference type="Proteomes" id="UP000266841"/>
    </source>
</evidence>
<reference evidence="2 3" key="1">
    <citation type="journal article" date="2012" name="Genome Biol.">
        <title>Genome and low-iron response of an oceanic diatom adapted to chronic iron limitation.</title>
        <authorList>
            <person name="Lommer M."/>
            <person name="Specht M."/>
            <person name="Roy A.S."/>
            <person name="Kraemer L."/>
            <person name="Andreson R."/>
            <person name="Gutowska M.A."/>
            <person name="Wolf J."/>
            <person name="Bergner S.V."/>
            <person name="Schilhabel M.B."/>
            <person name="Klostermeier U.C."/>
            <person name="Beiko R.G."/>
            <person name="Rosenstiel P."/>
            <person name="Hippler M."/>
            <person name="Laroche J."/>
        </authorList>
    </citation>
    <scope>NUCLEOTIDE SEQUENCE [LARGE SCALE GENOMIC DNA]</scope>
    <source>
        <strain evidence="2 3">CCMP1005</strain>
    </source>
</reference>
<evidence type="ECO:0000313" key="2">
    <source>
        <dbReference type="EMBL" id="EJK68111.1"/>
    </source>
</evidence>
<dbReference type="EMBL" id="AGNL01012024">
    <property type="protein sequence ID" value="EJK68111.1"/>
    <property type="molecule type" value="Genomic_DNA"/>
</dbReference>
<gene>
    <name evidence="2" type="ORF">THAOC_10742</name>
</gene>
<keyword evidence="3" id="KW-1185">Reference proteome</keyword>
<evidence type="ECO:0000256" key="1">
    <source>
        <dbReference type="SAM" id="MobiDB-lite"/>
    </source>
</evidence>
<comment type="caution">
    <text evidence="2">The sequence shown here is derived from an EMBL/GenBank/DDBJ whole genome shotgun (WGS) entry which is preliminary data.</text>
</comment>
<feature type="non-terminal residue" evidence="2">
    <location>
        <position position="1"/>
    </location>
</feature>
<feature type="region of interest" description="Disordered" evidence="1">
    <location>
        <begin position="1"/>
        <end position="26"/>
    </location>
</feature>
<dbReference type="Proteomes" id="UP000266841">
    <property type="component" value="Unassembled WGS sequence"/>
</dbReference>
<organism evidence="2 3">
    <name type="scientific">Thalassiosira oceanica</name>
    <name type="common">Marine diatom</name>
    <dbReference type="NCBI Taxonomy" id="159749"/>
    <lineage>
        <taxon>Eukaryota</taxon>
        <taxon>Sar</taxon>
        <taxon>Stramenopiles</taxon>
        <taxon>Ochrophyta</taxon>
        <taxon>Bacillariophyta</taxon>
        <taxon>Coscinodiscophyceae</taxon>
        <taxon>Thalassiosirophycidae</taxon>
        <taxon>Thalassiosirales</taxon>
        <taxon>Thalassiosiraceae</taxon>
        <taxon>Thalassiosira</taxon>
    </lineage>
</organism>
<accession>K0T434</accession>
<proteinExistence type="predicted"/>
<name>K0T434_THAOC</name>
<sequence>SPISSRMVNSLPTSASALSLQDPNQSTTQRLNRAGLVVDRFFHSPPLGFIVNTTWRLRCTIDVKRRYNSSSLSIITPSRAAESRQALISAVYSSPSNRPGTSPLASTAFHSFKEATSENITLIENEADLFTVNTDAFHHTPQIFVEVFNVVPRVRLDLEYRQPIHPGDEFRQNRLPIITSKQ</sequence>
<protein>
    <submittedName>
        <fullName evidence="2">Uncharacterized protein</fullName>
    </submittedName>
</protein>